<dbReference type="EMBL" id="BGPR01010617">
    <property type="protein sequence ID" value="GBN47108.1"/>
    <property type="molecule type" value="Genomic_DNA"/>
</dbReference>
<reference evidence="1 2" key="1">
    <citation type="journal article" date="2019" name="Sci. Rep.">
        <title>Orb-weaving spider Araneus ventricosus genome elucidates the spidroin gene catalogue.</title>
        <authorList>
            <person name="Kono N."/>
            <person name="Nakamura H."/>
            <person name="Ohtoshi R."/>
            <person name="Moran D.A.P."/>
            <person name="Shinohara A."/>
            <person name="Yoshida Y."/>
            <person name="Fujiwara M."/>
            <person name="Mori M."/>
            <person name="Tomita M."/>
            <person name="Arakawa K."/>
        </authorList>
    </citation>
    <scope>NUCLEOTIDE SEQUENCE [LARGE SCALE GENOMIC DNA]</scope>
</reference>
<keyword evidence="2" id="KW-1185">Reference proteome</keyword>
<proteinExistence type="predicted"/>
<dbReference type="Proteomes" id="UP000499080">
    <property type="component" value="Unassembled WGS sequence"/>
</dbReference>
<protein>
    <submittedName>
        <fullName evidence="1">Uncharacterized protein</fullName>
    </submittedName>
</protein>
<evidence type="ECO:0000313" key="1">
    <source>
        <dbReference type="EMBL" id="GBN47108.1"/>
    </source>
</evidence>
<comment type="caution">
    <text evidence="1">The sequence shown here is derived from an EMBL/GenBank/DDBJ whole genome shotgun (WGS) entry which is preliminary data.</text>
</comment>
<name>A0A4Y2P5B6_ARAVE</name>
<dbReference type="AlphaFoldDB" id="A0A4Y2P5B6"/>
<accession>A0A4Y2P5B6</accession>
<sequence length="121" mass="13265">MTTATNLCRTEIAISSAFVSIANLQALACEWQLVGLGNRCLVRTSVIFKEGRGLFWDDFVILNRDQMPRTAPELVSLPSPNFRGTEVGGNLAPTDLTCSGNRRVLGWNRVSNLGHSGREET</sequence>
<organism evidence="1 2">
    <name type="scientific">Araneus ventricosus</name>
    <name type="common">Orbweaver spider</name>
    <name type="synonym">Epeira ventricosa</name>
    <dbReference type="NCBI Taxonomy" id="182803"/>
    <lineage>
        <taxon>Eukaryota</taxon>
        <taxon>Metazoa</taxon>
        <taxon>Ecdysozoa</taxon>
        <taxon>Arthropoda</taxon>
        <taxon>Chelicerata</taxon>
        <taxon>Arachnida</taxon>
        <taxon>Araneae</taxon>
        <taxon>Araneomorphae</taxon>
        <taxon>Entelegynae</taxon>
        <taxon>Araneoidea</taxon>
        <taxon>Araneidae</taxon>
        <taxon>Araneus</taxon>
    </lineage>
</organism>
<gene>
    <name evidence="1" type="ORF">AVEN_205174_1</name>
</gene>
<evidence type="ECO:0000313" key="2">
    <source>
        <dbReference type="Proteomes" id="UP000499080"/>
    </source>
</evidence>